<evidence type="ECO:0000256" key="4">
    <source>
        <dbReference type="ARBA" id="ARBA00023065"/>
    </source>
</evidence>
<reference evidence="7 8" key="1">
    <citation type="journal article" date="2020" name="Int. J. Syst. Evol. Microbiol.">
        <title>Ureaplasma miroungigenitalium sp. nov. isolated from northern elephant seals (Mirounga angustirostris) and Ureaplasma zalophigenitalium sp. nov. isolated from California sea lions (Zalophus californianus).</title>
        <authorList>
            <person name="Volokhov D.V."/>
            <person name="Gulland F.M."/>
            <person name="Gao Y."/>
            <person name="Chizhikov V.E."/>
        </authorList>
    </citation>
    <scope>NUCLEOTIDE SEQUENCE [LARGE SCALE GENOMIC DNA]</scope>
    <source>
        <strain evidence="7 8">ES3182-GEN</strain>
    </source>
</reference>
<protein>
    <submittedName>
        <fullName evidence="7">F0F1 ATP synthase subunit delta</fullName>
    </submittedName>
</protein>
<sequence>MKSKLERFSKTIMNRLANYTNDATKVDIYSPFELTNLQITRLGSVIEKQYGFKPHIRVLIDHNLIGGLEVKIKSDVIDSSLKTKLNKIININEKEGAMNERK</sequence>
<evidence type="ECO:0000313" key="7">
    <source>
        <dbReference type="EMBL" id="MCV3728620.1"/>
    </source>
</evidence>
<evidence type="ECO:0000256" key="3">
    <source>
        <dbReference type="ARBA" id="ARBA00022781"/>
    </source>
</evidence>
<comment type="subcellular location">
    <subcellularLocation>
        <location evidence="1">Membrane</location>
    </subcellularLocation>
</comment>
<dbReference type="RefSeq" id="WP_263821933.1">
    <property type="nucleotide sequence ID" value="NZ_JAOXHK010000003.1"/>
</dbReference>
<proteinExistence type="predicted"/>
<dbReference type="InterPro" id="IPR000711">
    <property type="entry name" value="ATPase_OSCP/dsu"/>
</dbReference>
<name>A0ABT3BMZ9_9BACT</name>
<evidence type="ECO:0000256" key="5">
    <source>
        <dbReference type="ARBA" id="ARBA00023136"/>
    </source>
</evidence>
<evidence type="ECO:0000256" key="6">
    <source>
        <dbReference type="ARBA" id="ARBA00023310"/>
    </source>
</evidence>
<dbReference type="Pfam" id="PF00213">
    <property type="entry name" value="OSCP"/>
    <property type="match status" value="1"/>
</dbReference>
<keyword evidence="8" id="KW-1185">Reference proteome</keyword>
<keyword evidence="6" id="KW-0066">ATP synthesis</keyword>
<comment type="caution">
    <text evidence="7">The sequence shown here is derived from an EMBL/GenBank/DDBJ whole genome shotgun (WGS) entry which is preliminary data.</text>
</comment>
<dbReference type="Proteomes" id="UP001208245">
    <property type="component" value="Unassembled WGS sequence"/>
</dbReference>
<keyword evidence="2" id="KW-0813">Transport</keyword>
<gene>
    <name evidence="7" type="ORF">OF376_02440</name>
</gene>
<dbReference type="PRINTS" id="PR00125">
    <property type="entry name" value="ATPASEDELTA"/>
</dbReference>
<evidence type="ECO:0000256" key="2">
    <source>
        <dbReference type="ARBA" id="ARBA00022448"/>
    </source>
</evidence>
<keyword evidence="4" id="KW-0406">Ion transport</keyword>
<accession>A0ABT3BMZ9</accession>
<evidence type="ECO:0000313" key="8">
    <source>
        <dbReference type="Proteomes" id="UP001208245"/>
    </source>
</evidence>
<keyword evidence="5" id="KW-0472">Membrane</keyword>
<evidence type="ECO:0000256" key="1">
    <source>
        <dbReference type="ARBA" id="ARBA00004370"/>
    </source>
</evidence>
<dbReference type="EMBL" id="JAOXHL010000003">
    <property type="protein sequence ID" value="MCV3728620.1"/>
    <property type="molecule type" value="Genomic_DNA"/>
</dbReference>
<keyword evidence="3" id="KW-0375">Hydrogen ion transport</keyword>
<organism evidence="7 8">
    <name type="scientific">Ureaplasma miroungigenitalium</name>
    <dbReference type="NCBI Taxonomy" id="1042321"/>
    <lineage>
        <taxon>Bacteria</taxon>
        <taxon>Bacillati</taxon>
        <taxon>Mycoplasmatota</taxon>
        <taxon>Mycoplasmoidales</taxon>
        <taxon>Mycoplasmoidaceae</taxon>
        <taxon>Ureaplasma</taxon>
    </lineage>
</organism>